<evidence type="ECO:0000313" key="2">
    <source>
        <dbReference type="EMBL" id="KAJ8314634.1"/>
    </source>
</evidence>
<dbReference type="Proteomes" id="UP001217089">
    <property type="component" value="Unassembled WGS sequence"/>
</dbReference>
<name>A0ABQ9FBB5_TEGGR</name>
<keyword evidence="3" id="KW-1185">Reference proteome</keyword>
<comment type="caution">
    <text evidence="2">The sequence shown here is derived from an EMBL/GenBank/DDBJ whole genome shotgun (WGS) entry which is preliminary data.</text>
</comment>
<proteinExistence type="predicted"/>
<gene>
    <name evidence="2" type="ORF">KUTeg_006784</name>
</gene>
<organism evidence="2 3">
    <name type="scientific">Tegillarca granosa</name>
    <name type="common">Malaysian cockle</name>
    <name type="synonym">Anadara granosa</name>
    <dbReference type="NCBI Taxonomy" id="220873"/>
    <lineage>
        <taxon>Eukaryota</taxon>
        <taxon>Metazoa</taxon>
        <taxon>Spiralia</taxon>
        <taxon>Lophotrochozoa</taxon>
        <taxon>Mollusca</taxon>
        <taxon>Bivalvia</taxon>
        <taxon>Autobranchia</taxon>
        <taxon>Pteriomorphia</taxon>
        <taxon>Arcoida</taxon>
        <taxon>Arcoidea</taxon>
        <taxon>Arcidae</taxon>
        <taxon>Tegillarca</taxon>
    </lineage>
</organism>
<dbReference type="InterPro" id="IPR036846">
    <property type="entry name" value="GM2-AP_sf"/>
</dbReference>
<sequence>MDQTYKKTGTANCPRQLIDSNIGCTCPILAGSYTLQHSLFRTPVATRLWSWLVASMYFE</sequence>
<evidence type="ECO:0000256" key="1">
    <source>
        <dbReference type="ARBA" id="ARBA00022729"/>
    </source>
</evidence>
<reference evidence="2 3" key="1">
    <citation type="submission" date="2022-12" db="EMBL/GenBank/DDBJ databases">
        <title>Chromosome-level genome of Tegillarca granosa.</title>
        <authorList>
            <person name="Kim J."/>
        </authorList>
    </citation>
    <scope>NUCLEOTIDE SEQUENCE [LARGE SCALE GENOMIC DNA]</scope>
    <source>
        <strain evidence="2">Teg-2019</strain>
        <tissue evidence="2">Adductor muscle</tissue>
    </source>
</reference>
<protein>
    <submittedName>
        <fullName evidence="2">Uncharacterized protein</fullName>
    </submittedName>
</protein>
<dbReference type="EMBL" id="JARBDR010000337">
    <property type="protein sequence ID" value="KAJ8314634.1"/>
    <property type="molecule type" value="Genomic_DNA"/>
</dbReference>
<keyword evidence="1" id="KW-0732">Signal</keyword>
<accession>A0ABQ9FBB5</accession>
<dbReference type="Gene3D" id="2.70.220.10">
    <property type="entry name" value="Ganglioside GM2 activator"/>
    <property type="match status" value="1"/>
</dbReference>
<dbReference type="SUPFAM" id="SSF63707">
    <property type="entry name" value="Ganglioside M2 (gm2) activator"/>
    <property type="match status" value="1"/>
</dbReference>
<evidence type="ECO:0000313" key="3">
    <source>
        <dbReference type="Proteomes" id="UP001217089"/>
    </source>
</evidence>